<accession>A0AAU7JV16</accession>
<dbReference type="AlphaFoldDB" id="A0AAU7JV16"/>
<evidence type="ECO:0000313" key="3">
    <source>
        <dbReference type="EMBL" id="XBO44123.1"/>
    </source>
</evidence>
<organism evidence="3">
    <name type="scientific">Pedococcus sp. KACC 23699</name>
    <dbReference type="NCBI Taxonomy" id="3149228"/>
    <lineage>
        <taxon>Bacteria</taxon>
        <taxon>Bacillati</taxon>
        <taxon>Actinomycetota</taxon>
        <taxon>Actinomycetes</taxon>
        <taxon>Micrococcales</taxon>
        <taxon>Intrasporangiaceae</taxon>
        <taxon>Pedococcus</taxon>
    </lineage>
</organism>
<dbReference type="SMART" id="SM00829">
    <property type="entry name" value="PKS_ER"/>
    <property type="match status" value="1"/>
</dbReference>
<dbReference type="Pfam" id="PF00107">
    <property type="entry name" value="ADH_zinc_N"/>
    <property type="match status" value="1"/>
</dbReference>
<gene>
    <name evidence="3" type="ORF">ABEG17_02015</name>
</gene>
<dbReference type="SUPFAM" id="SSF51735">
    <property type="entry name" value="NAD(P)-binding Rossmann-fold domains"/>
    <property type="match status" value="1"/>
</dbReference>
<sequence>MTTSTQWHLVRRPHGEPVDADFSLVEAELGEPGEGQLLVRNTFLSVDPYMRGRMNDSKSYVPPFELDQPMTGDAVGVVEAVGAGVTDATGAAVKVGDTVVHPLGWRTRALVPAGYARVVDTDLASPSAYLGVMGMTGRTAYAGLVRTAEFREGDRVFVSAAAGAVGSLVGQIARLKGASLVVGSAGGPDKVKWAVDEAGFDHVVDYKAQPIAAGLKEAAPEGIDVYFDNVGGDHLEAAISALRPQGRVAMCGAISAYNATEPVPGPSNLFQAIGKRLTLRGFLVSDHEDLRPEFEKEMAAWLADGRIAWRETAVEGIENAVEGFRSLLSGGNTGKMVVRL</sequence>
<dbReference type="GO" id="GO:0016628">
    <property type="term" value="F:oxidoreductase activity, acting on the CH-CH group of donors, NAD or NADP as acceptor"/>
    <property type="evidence" value="ECO:0007669"/>
    <property type="project" value="InterPro"/>
</dbReference>
<evidence type="ECO:0000259" key="2">
    <source>
        <dbReference type="SMART" id="SM00829"/>
    </source>
</evidence>
<dbReference type="RefSeq" id="WP_406831580.1">
    <property type="nucleotide sequence ID" value="NZ_CP157483.1"/>
</dbReference>
<name>A0AAU7JV16_9MICO</name>
<dbReference type="PANTHER" id="PTHR43205">
    <property type="entry name" value="PROSTAGLANDIN REDUCTASE"/>
    <property type="match status" value="1"/>
</dbReference>
<dbReference type="CDD" id="cd05288">
    <property type="entry name" value="PGDH"/>
    <property type="match status" value="1"/>
</dbReference>
<keyword evidence="1" id="KW-0560">Oxidoreductase</keyword>
<dbReference type="InterPro" id="IPR011032">
    <property type="entry name" value="GroES-like_sf"/>
</dbReference>
<dbReference type="FunFam" id="3.40.50.720:FF:000121">
    <property type="entry name" value="Prostaglandin reductase 2"/>
    <property type="match status" value="1"/>
</dbReference>
<protein>
    <submittedName>
        <fullName evidence="3">NADP-dependent oxidoreductase</fullName>
    </submittedName>
</protein>
<dbReference type="EMBL" id="CP157483">
    <property type="protein sequence ID" value="XBO44123.1"/>
    <property type="molecule type" value="Genomic_DNA"/>
</dbReference>
<proteinExistence type="predicted"/>
<dbReference type="InterPro" id="IPR045010">
    <property type="entry name" value="MDR_fam"/>
</dbReference>
<dbReference type="InterPro" id="IPR013149">
    <property type="entry name" value="ADH-like_C"/>
</dbReference>
<reference evidence="3" key="1">
    <citation type="submission" date="2024-05" db="EMBL/GenBank/DDBJ databases">
        <authorList>
            <person name="Kim S."/>
            <person name="Heo J."/>
            <person name="Choi H."/>
            <person name="Choi Y."/>
            <person name="Kwon S.-W."/>
            <person name="Kim Y."/>
        </authorList>
    </citation>
    <scope>NUCLEOTIDE SEQUENCE</scope>
    <source>
        <strain evidence="3">KACC 23699</strain>
    </source>
</reference>
<dbReference type="InterPro" id="IPR041694">
    <property type="entry name" value="ADH_N_2"/>
</dbReference>
<dbReference type="InterPro" id="IPR036291">
    <property type="entry name" value="NAD(P)-bd_dom_sf"/>
</dbReference>
<dbReference type="Pfam" id="PF16884">
    <property type="entry name" value="ADH_N_2"/>
    <property type="match status" value="1"/>
</dbReference>
<dbReference type="PANTHER" id="PTHR43205:SF7">
    <property type="entry name" value="PROSTAGLANDIN REDUCTASE 1"/>
    <property type="match status" value="1"/>
</dbReference>
<dbReference type="Gene3D" id="3.90.180.10">
    <property type="entry name" value="Medium-chain alcohol dehydrogenases, catalytic domain"/>
    <property type="match status" value="1"/>
</dbReference>
<evidence type="ECO:0000256" key="1">
    <source>
        <dbReference type="ARBA" id="ARBA00023002"/>
    </source>
</evidence>
<dbReference type="InterPro" id="IPR020843">
    <property type="entry name" value="ER"/>
</dbReference>
<dbReference type="SUPFAM" id="SSF50129">
    <property type="entry name" value="GroES-like"/>
    <property type="match status" value="1"/>
</dbReference>
<feature type="domain" description="Enoyl reductase (ER)" evidence="2">
    <location>
        <begin position="19"/>
        <end position="338"/>
    </location>
</feature>
<dbReference type="Gene3D" id="3.40.50.720">
    <property type="entry name" value="NAD(P)-binding Rossmann-like Domain"/>
    <property type="match status" value="1"/>
</dbReference>